<evidence type="ECO:0000313" key="3">
    <source>
        <dbReference type="Proteomes" id="UP000076661"/>
    </source>
</evidence>
<name>A0A167J168_9GAMM</name>
<comment type="caution">
    <text evidence="2">The sequence shown here is derived from an EMBL/GenBank/DDBJ whole genome shotgun (WGS) entry which is preliminary data.</text>
</comment>
<keyword evidence="1" id="KW-1133">Transmembrane helix</keyword>
<sequence length="48" mass="5011">MLSKKTIKAPLNDSKQKPTYMTLNVAGGAYTKSVPVIAVIVAAHIALG</sequence>
<protein>
    <submittedName>
        <fullName evidence="2">Uncharacterized protein</fullName>
    </submittedName>
</protein>
<dbReference type="PATRIC" id="fig|1365257.3.peg.4872"/>
<gene>
    <name evidence="2" type="ORF">N478_07340</name>
</gene>
<dbReference type="EMBL" id="AUXX01000056">
    <property type="protein sequence ID" value="KZN60363.1"/>
    <property type="molecule type" value="Genomic_DNA"/>
</dbReference>
<reference evidence="2 3" key="1">
    <citation type="submission" date="2013-07" db="EMBL/GenBank/DDBJ databases">
        <title>Comparative Genomic and Metabolomic Analysis of Twelve Strains of Pseudoalteromonas luteoviolacea.</title>
        <authorList>
            <person name="Vynne N.G."/>
            <person name="Mansson M."/>
            <person name="Gram L."/>
        </authorList>
    </citation>
    <scope>NUCLEOTIDE SEQUENCE [LARGE SCALE GENOMIC DNA]</scope>
    <source>
        <strain evidence="2 3">S4060-1</strain>
    </source>
</reference>
<feature type="transmembrane region" description="Helical" evidence="1">
    <location>
        <begin position="21"/>
        <end position="47"/>
    </location>
</feature>
<keyword evidence="1" id="KW-0472">Membrane</keyword>
<accession>A0A167J168</accession>
<organism evidence="2 3">
    <name type="scientific">Pseudoalteromonas luteoviolacea S4060-1</name>
    <dbReference type="NCBI Taxonomy" id="1365257"/>
    <lineage>
        <taxon>Bacteria</taxon>
        <taxon>Pseudomonadati</taxon>
        <taxon>Pseudomonadota</taxon>
        <taxon>Gammaproteobacteria</taxon>
        <taxon>Alteromonadales</taxon>
        <taxon>Pseudoalteromonadaceae</taxon>
        <taxon>Pseudoalteromonas</taxon>
    </lineage>
</organism>
<proteinExistence type="predicted"/>
<evidence type="ECO:0000256" key="1">
    <source>
        <dbReference type="SAM" id="Phobius"/>
    </source>
</evidence>
<dbReference type="Proteomes" id="UP000076661">
    <property type="component" value="Unassembled WGS sequence"/>
</dbReference>
<evidence type="ECO:0000313" key="2">
    <source>
        <dbReference type="EMBL" id="KZN60363.1"/>
    </source>
</evidence>
<dbReference type="AlphaFoldDB" id="A0A167J168"/>
<keyword evidence="1" id="KW-0812">Transmembrane</keyword>